<sequence>MNGSFSDYIVYVDESGDHGLNSIDPSYPIFVLVFCIFKKQDYVQSVVPLIQAFKLKHFGHDQIILHETDIRRDRGSFAFLKSRQLKFDFLNELTLIIQQSPFTLISSVIDKQRYRQKHHMVENPYHIGLRFGLERIFYCLRQSSLTHIVVEQRGKVEDDELELEFRRICAGDNYLHKPLPFQLVFADKKSNSAGLQLADLVARPIGLHYLRPEQSNRAFEIVNEKFYTNNLGDKHGYGLKCYP</sequence>
<dbReference type="OrthoDB" id="507950at2"/>
<name>A0A177P6A3_9GAMM</name>
<protein>
    <submittedName>
        <fullName evidence="1">3-deoxy-D-manno-octulosonic acid transferase</fullName>
    </submittedName>
</protein>
<dbReference type="InterPro" id="IPR024524">
    <property type="entry name" value="DUF3800"/>
</dbReference>
<dbReference type="Proteomes" id="UP000077628">
    <property type="component" value="Unassembled WGS sequence"/>
</dbReference>
<accession>A0A177P6A3</accession>
<dbReference type="GO" id="GO:0016740">
    <property type="term" value="F:transferase activity"/>
    <property type="evidence" value="ECO:0007669"/>
    <property type="project" value="UniProtKB-KW"/>
</dbReference>
<dbReference type="AlphaFoldDB" id="A0A177P6A3"/>
<evidence type="ECO:0000313" key="1">
    <source>
        <dbReference type="EMBL" id="OAI25806.1"/>
    </source>
</evidence>
<keyword evidence="2" id="KW-1185">Reference proteome</keyword>
<gene>
    <name evidence="1" type="ORF">A1355_19410</name>
</gene>
<dbReference type="RefSeq" id="WP_064024981.1">
    <property type="nucleotide sequence ID" value="NZ_LUUK01000035.1"/>
</dbReference>
<evidence type="ECO:0000313" key="2">
    <source>
        <dbReference type="Proteomes" id="UP000077628"/>
    </source>
</evidence>
<proteinExistence type="predicted"/>
<dbReference type="EMBL" id="LUUK01000035">
    <property type="protein sequence ID" value="OAI25806.1"/>
    <property type="molecule type" value="Genomic_DNA"/>
</dbReference>
<organism evidence="1 2">
    <name type="scientific">Methylomonas koyamae</name>
    <dbReference type="NCBI Taxonomy" id="702114"/>
    <lineage>
        <taxon>Bacteria</taxon>
        <taxon>Pseudomonadati</taxon>
        <taxon>Pseudomonadota</taxon>
        <taxon>Gammaproteobacteria</taxon>
        <taxon>Methylococcales</taxon>
        <taxon>Methylococcaceae</taxon>
        <taxon>Methylomonas</taxon>
    </lineage>
</organism>
<comment type="caution">
    <text evidence="1">The sequence shown here is derived from an EMBL/GenBank/DDBJ whole genome shotgun (WGS) entry which is preliminary data.</text>
</comment>
<dbReference type="STRING" id="702114.A1355_19410"/>
<reference evidence="2" key="1">
    <citation type="submission" date="2016-03" db="EMBL/GenBank/DDBJ databases">
        <authorList>
            <person name="Heylen K."/>
            <person name="De Vos P."/>
            <person name="Vekeman B."/>
        </authorList>
    </citation>
    <scope>NUCLEOTIDE SEQUENCE [LARGE SCALE GENOMIC DNA]</scope>
    <source>
        <strain evidence="2">R-45383</strain>
    </source>
</reference>
<keyword evidence="1" id="KW-0808">Transferase</keyword>
<dbReference type="Pfam" id="PF12686">
    <property type="entry name" value="DUF3800"/>
    <property type="match status" value="1"/>
</dbReference>